<feature type="region of interest" description="Disordered" evidence="1">
    <location>
        <begin position="101"/>
        <end position="127"/>
    </location>
</feature>
<gene>
    <name evidence="3" type="ORF">ACFORG_15505</name>
</gene>
<dbReference type="EMBL" id="JBHRXI010000016">
    <property type="protein sequence ID" value="MFC3615171.1"/>
    <property type="molecule type" value="Genomic_DNA"/>
</dbReference>
<reference evidence="4" key="1">
    <citation type="journal article" date="2019" name="Int. J. Syst. Evol. Microbiol.">
        <title>The Global Catalogue of Microorganisms (GCM) 10K type strain sequencing project: providing services to taxonomists for standard genome sequencing and annotation.</title>
        <authorList>
            <consortium name="The Broad Institute Genomics Platform"/>
            <consortium name="The Broad Institute Genome Sequencing Center for Infectious Disease"/>
            <person name="Wu L."/>
            <person name="Ma J."/>
        </authorList>
    </citation>
    <scope>NUCLEOTIDE SEQUENCE [LARGE SCALE GENOMIC DNA]</scope>
    <source>
        <strain evidence="4">KCTC 42911</strain>
    </source>
</reference>
<keyword evidence="2" id="KW-0732">Signal</keyword>
<evidence type="ECO:0000313" key="4">
    <source>
        <dbReference type="Proteomes" id="UP001595629"/>
    </source>
</evidence>
<name>A0ABV7TIP4_9RHOB</name>
<evidence type="ECO:0000256" key="2">
    <source>
        <dbReference type="SAM" id="SignalP"/>
    </source>
</evidence>
<dbReference type="Proteomes" id="UP001595629">
    <property type="component" value="Unassembled WGS sequence"/>
</dbReference>
<evidence type="ECO:0000313" key="3">
    <source>
        <dbReference type="EMBL" id="MFC3615171.1"/>
    </source>
</evidence>
<sequence length="127" mass="14280">MKQFALSLALVAFSALPAIAQVEDEGDEKSLMEQGAELFFRGLREEMEPTMEELRSLAEEFGPRMQGFLDEMGPAMSRIMSEVEDWSTYEVPEMLPNGDIIIRKKQPKPEEDAAPEDDATPEGQIEL</sequence>
<proteinExistence type="predicted"/>
<comment type="caution">
    <text evidence="3">The sequence shown here is derived from an EMBL/GenBank/DDBJ whole genome shotgun (WGS) entry which is preliminary data.</text>
</comment>
<dbReference type="RefSeq" id="WP_386736434.1">
    <property type="nucleotide sequence ID" value="NZ_JBHRXI010000016.1"/>
</dbReference>
<evidence type="ECO:0008006" key="5">
    <source>
        <dbReference type="Google" id="ProtNLM"/>
    </source>
</evidence>
<protein>
    <recommendedName>
        <fullName evidence="5">AAA+ family ATPase</fullName>
    </recommendedName>
</protein>
<evidence type="ECO:0000256" key="1">
    <source>
        <dbReference type="SAM" id="MobiDB-lite"/>
    </source>
</evidence>
<organism evidence="3 4">
    <name type="scientific">Lutimaribacter marinistellae</name>
    <dbReference type="NCBI Taxonomy" id="1820329"/>
    <lineage>
        <taxon>Bacteria</taxon>
        <taxon>Pseudomonadati</taxon>
        <taxon>Pseudomonadota</taxon>
        <taxon>Alphaproteobacteria</taxon>
        <taxon>Rhodobacterales</taxon>
        <taxon>Roseobacteraceae</taxon>
        <taxon>Lutimaribacter</taxon>
    </lineage>
</organism>
<feature type="signal peptide" evidence="2">
    <location>
        <begin position="1"/>
        <end position="20"/>
    </location>
</feature>
<feature type="chain" id="PRO_5045809361" description="AAA+ family ATPase" evidence="2">
    <location>
        <begin position="21"/>
        <end position="127"/>
    </location>
</feature>
<keyword evidence="4" id="KW-1185">Reference proteome</keyword>
<accession>A0ABV7TIP4</accession>